<keyword evidence="2" id="KW-1185">Reference proteome</keyword>
<gene>
    <name evidence="1" type="ORF">IF1G_07705</name>
</gene>
<comment type="caution">
    <text evidence="1">The sequence shown here is derived from an EMBL/GenBank/DDBJ whole genome shotgun (WGS) entry which is preliminary data.</text>
</comment>
<sequence length="94" mass="10576">MKHVSPTTFSLLKISIGPYFWRTCNIDRRSANVDGAGDITTRIDLLAKRLLIARNGADAIYCLYRGCVYETEITGCDDYASKVTVDRSRPKILM</sequence>
<dbReference type="Proteomes" id="UP000315783">
    <property type="component" value="Unassembled WGS sequence"/>
</dbReference>
<name>A0A545UWX7_9HYPO</name>
<organism evidence="1 2">
    <name type="scientific">Cordyceps javanica</name>
    <dbReference type="NCBI Taxonomy" id="43265"/>
    <lineage>
        <taxon>Eukaryota</taxon>
        <taxon>Fungi</taxon>
        <taxon>Dikarya</taxon>
        <taxon>Ascomycota</taxon>
        <taxon>Pezizomycotina</taxon>
        <taxon>Sordariomycetes</taxon>
        <taxon>Hypocreomycetidae</taxon>
        <taxon>Hypocreales</taxon>
        <taxon>Cordycipitaceae</taxon>
        <taxon>Cordyceps</taxon>
    </lineage>
</organism>
<reference evidence="1 2" key="1">
    <citation type="journal article" date="2019" name="Appl. Microbiol. Biotechnol.">
        <title>Genome sequence of Isaria javanica and comparative genome analysis insights into family S53 peptidase evolution in fungal entomopathogens.</title>
        <authorList>
            <person name="Lin R."/>
            <person name="Zhang X."/>
            <person name="Xin B."/>
            <person name="Zou M."/>
            <person name="Gao Y."/>
            <person name="Qin F."/>
            <person name="Hu Q."/>
            <person name="Xie B."/>
            <person name="Cheng X."/>
        </authorList>
    </citation>
    <scope>NUCLEOTIDE SEQUENCE [LARGE SCALE GENOMIC DNA]</scope>
    <source>
        <strain evidence="1 2">IJ1G</strain>
    </source>
</reference>
<proteinExistence type="predicted"/>
<dbReference type="EMBL" id="SPUK01000011">
    <property type="protein sequence ID" value="TQV93973.1"/>
    <property type="molecule type" value="Genomic_DNA"/>
</dbReference>
<evidence type="ECO:0000313" key="1">
    <source>
        <dbReference type="EMBL" id="TQV93973.1"/>
    </source>
</evidence>
<accession>A0A545UWX7</accession>
<dbReference type="AlphaFoldDB" id="A0A545UWX7"/>
<evidence type="ECO:0000313" key="2">
    <source>
        <dbReference type="Proteomes" id="UP000315783"/>
    </source>
</evidence>
<protein>
    <submittedName>
        <fullName evidence="1">Uncharacterized protein</fullName>
    </submittedName>
</protein>